<dbReference type="AlphaFoldDB" id="A0A6P1VXG5"/>
<dbReference type="RefSeq" id="WP_162388294.1">
    <property type="nucleotide sequence ID" value="NZ_CP045997.1"/>
</dbReference>
<name>A0A6P1VXG5_9BACT</name>
<protein>
    <submittedName>
        <fullName evidence="2">Uncharacterized protein</fullName>
    </submittedName>
</protein>
<evidence type="ECO:0000313" key="3">
    <source>
        <dbReference type="Proteomes" id="UP000464577"/>
    </source>
</evidence>
<reference evidence="2 3" key="1">
    <citation type="submission" date="2019-11" db="EMBL/GenBank/DDBJ databases">
        <title>Spirosoma endbachense sp. nov., isolated from a natural salt meadow.</title>
        <authorList>
            <person name="Rojas J."/>
            <person name="Ambika Manirajan B."/>
            <person name="Ratering S."/>
            <person name="Suarez C."/>
            <person name="Geissler-Plaum R."/>
            <person name="Schnell S."/>
        </authorList>
    </citation>
    <scope>NUCLEOTIDE SEQUENCE [LARGE SCALE GENOMIC DNA]</scope>
    <source>
        <strain evidence="2 3">I-24</strain>
    </source>
</reference>
<evidence type="ECO:0000256" key="1">
    <source>
        <dbReference type="SAM" id="Phobius"/>
    </source>
</evidence>
<gene>
    <name evidence="2" type="ORF">GJR95_24010</name>
</gene>
<sequence length="69" mass="8148">MKPEHSLLFQSMNQSLIGNQLPWLLAFLSLLMLDDYLKNRRFSRLSLAHYAGAFLLVTLRYLKRKLHKS</sequence>
<dbReference type="Proteomes" id="UP000464577">
    <property type="component" value="Chromosome"/>
</dbReference>
<dbReference type="EMBL" id="CP045997">
    <property type="protein sequence ID" value="QHV97881.1"/>
    <property type="molecule type" value="Genomic_DNA"/>
</dbReference>
<feature type="transmembrane region" description="Helical" evidence="1">
    <location>
        <begin position="45"/>
        <end position="62"/>
    </location>
</feature>
<keyword evidence="1" id="KW-0472">Membrane</keyword>
<feature type="transmembrane region" description="Helical" evidence="1">
    <location>
        <begin position="12"/>
        <end position="33"/>
    </location>
</feature>
<organism evidence="2 3">
    <name type="scientific">Spirosoma endbachense</name>
    <dbReference type="NCBI Taxonomy" id="2666025"/>
    <lineage>
        <taxon>Bacteria</taxon>
        <taxon>Pseudomonadati</taxon>
        <taxon>Bacteroidota</taxon>
        <taxon>Cytophagia</taxon>
        <taxon>Cytophagales</taxon>
        <taxon>Cytophagaceae</taxon>
        <taxon>Spirosoma</taxon>
    </lineage>
</organism>
<keyword evidence="1" id="KW-1133">Transmembrane helix</keyword>
<keyword evidence="3" id="KW-1185">Reference proteome</keyword>
<evidence type="ECO:0000313" key="2">
    <source>
        <dbReference type="EMBL" id="QHV97881.1"/>
    </source>
</evidence>
<accession>A0A6P1VXG5</accession>
<proteinExistence type="predicted"/>
<dbReference type="KEGG" id="senf:GJR95_24010"/>
<keyword evidence="1" id="KW-0812">Transmembrane</keyword>